<evidence type="ECO:0008006" key="3">
    <source>
        <dbReference type="Google" id="ProtNLM"/>
    </source>
</evidence>
<gene>
    <name evidence="2" type="ORF">METZ01_LOCUS289174</name>
</gene>
<feature type="compositionally biased region" description="Basic and acidic residues" evidence="1">
    <location>
        <begin position="71"/>
        <end position="80"/>
    </location>
</feature>
<feature type="non-terminal residue" evidence="2">
    <location>
        <position position="1"/>
    </location>
</feature>
<feature type="non-terminal residue" evidence="2">
    <location>
        <position position="87"/>
    </location>
</feature>
<accession>A0A382LI84</accession>
<dbReference type="EMBL" id="UINC01087172">
    <property type="protein sequence ID" value="SVC36320.1"/>
    <property type="molecule type" value="Genomic_DNA"/>
</dbReference>
<feature type="region of interest" description="Disordered" evidence="1">
    <location>
        <begin position="65"/>
        <end position="87"/>
    </location>
</feature>
<sequence>MIIYNKYTGNWLTLFLLSLIAGCSEPSGEQLDTIDNSDPEYIAGETYYGRNSYTEYRPGNLPIIIGTPHGGSEKPEEIPDRTWGTTV</sequence>
<protein>
    <recommendedName>
        <fullName evidence="3">N-formylglutamate amidohydrolase</fullName>
    </recommendedName>
</protein>
<dbReference type="PROSITE" id="PS51257">
    <property type="entry name" value="PROKAR_LIPOPROTEIN"/>
    <property type="match status" value="1"/>
</dbReference>
<evidence type="ECO:0000256" key="1">
    <source>
        <dbReference type="SAM" id="MobiDB-lite"/>
    </source>
</evidence>
<proteinExistence type="predicted"/>
<dbReference type="AlphaFoldDB" id="A0A382LI84"/>
<evidence type="ECO:0000313" key="2">
    <source>
        <dbReference type="EMBL" id="SVC36320.1"/>
    </source>
</evidence>
<name>A0A382LI84_9ZZZZ</name>
<organism evidence="2">
    <name type="scientific">marine metagenome</name>
    <dbReference type="NCBI Taxonomy" id="408172"/>
    <lineage>
        <taxon>unclassified sequences</taxon>
        <taxon>metagenomes</taxon>
        <taxon>ecological metagenomes</taxon>
    </lineage>
</organism>
<reference evidence="2" key="1">
    <citation type="submission" date="2018-05" db="EMBL/GenBank/DDBJ databases">
        <authorList>
            <person name="Lanie J.A."/>
            <person name="Ng W.-L."/>
            <person name="Kazmierczak K.M."/>
            <person name="Andrzejewski T.M."/>
            <person name="Davidsen T.M."/>
            <person name="Wayne K.J."/>
            <person name="Tettelin H."/>
            <person name="Glass J.I."/>
            <person name="Rusch D."/>
            <person name="Podicherti R."/>
            <person name="Tsui H.-C.T."/>
            <person name="Winkler M.E."/>
        </authorList>
    </citation>
    <scope>NUCLEOTIDE SEQUENCE</scope>
</reference>